<dbReference type="SUPFAM" id="SSF160755">
    <property type="entry name" value="YugN-like"/>
    <property type="match status" value="1"/>
</dbReference>
<reference evidence="1" key="1">
    <citation type="submission" date="2023-12" db="EMBL/GenBank/DDBJ databases">
        <title>Fervidustalea candida gen. nov., sp. nov., a novel member of the family Paenibacillaceae isolated from a geothermal area.</title>
        <authorList>
            <person name="Li W.-J."/>
            <person name="Jiao J.-Y."/>
            <person name="Chen Y."/>
        </authorList>
    </citation>
    <scope>NUCLEOTIDE SEQUENCE</scope>
    <source>
        <strain evidence="1">SYSU GA230002</strain>
    </source>
</reference>
<dbReference type="Proteomes" id="UP001310386">
    <property type="component" value="Unassembled WGS sequence"/>
</dbReference>
<protein>
    <submittedName>
        <fullName evidence="1">YugN family protein</fullName>
    </submittedName>
</protein>
<evidence type="ECO:0000313" key="2">
    <source>
        <dbReference type="Proteomes" id="UP001310386"/>
    </source>
</evidence>
<dbReference type="InterPro" id="IPR036491">
    <property type="entry name" value="YugN-like_sf"/>
</dbReference>
<keyword evidence="2" id="KW-1185">Reference proteome</keyword>
<name>A0ABU5ZPK0_9BACL</name>
<dbReference type="EMBL" id="JAYJLD010000055">
    <property type="protein sequence ID" value="MEB3103862.1"/>
    <property type="molecule type" value="Genomic_DNA"/>
</dbReference>
<accession>A0ABU5ZPK0</accession>
<dbReference type="Pfam" id="PF08868">
    <property type="entry name" value="YugN"/>
    <property type="match status" value="1"/>
</dbReference>
<evidence type="ECO:0000313" key="1">
    <source>
        <dbReference type="EMBL" id="MEB3103862.1"/>
    </source>
</evidence>
<comment type="caution">
    <text evidence="1">The sequence shown here is derived from an EMBL/GenBank/DDBJ whole genome shotgun (WGS) entry which is preliminary data.</text>
</comment>
<gene>
    <name evidence="1" type="ORF">VF724_19790</name>
</gene>
<proteinExistence type="predicted"/>
<organism evidence="1 2">
    <name type="scientific">Ferviditalea candida</name>
    <dbReference type="NCBI Taxonomy" id="3108399"/>
    <lineage>
        <taxon>Bacteria</taxon>
        <taxon>Bacillati</taxon>
        <taxon>Bacillota</taxon>
        <taxon>Bacilli</taxon>
        <taxon>Bacillales</taxon>
        <taxon>Paenibacillaceae</taxon>
        <taxon>Ferviditalea</taxon>
    </lineage>
</organism>
<sequence>MIIENAAVKGLKSELAHLDKVAGNLGFVRWQWEYTRATYDYKMEDQANREDYYLRINCRAIEGKLEQPHAVLVLEDAYIGRATFPHGLDYESAIPDKILNESKQKITELKQQLG</sequence>
<dbReference type="Gene3D" id="3.30.310.100">
    <property type="entry name" value="YugN-like"/>
    <property type="match status" value="1"/>
</dbReference>
<dbReference type="InterPro" id="IPR014967">
    <property type="entry name" value="Uncharacterised_YugN-like"/>
</dbReference>
<dbReference type="RefSeq" id="WP_371755990.1">
    <property type="nucleotide sequence ID" value="NZ_JAYJLD010000055.1"/>
</dbReference>